<reference evidence="1 2" key="1">
    <citation type="submission" date="2016-09" db="EMBL/GenBank/DDBJ databases">
        <authorList>
            <person name="Capua I."/>
            <person name="De Benedictis P."/>
            <person name="Joannis T."/>
            <person name="Lombin L.H."/>
            <person name="Cattoli G."/>
        </authorList>
    </citation>
    <scope>NUCLEOTIDE SEQUENCE [LARGE SCALE GENOMIC DNA]</scope>
    <source>
        <strain evidence="1 2">IMI 309357</strain>
    </source>
</reference>
<dbReference type="AlphaFoldDB" id="A0A1G4B731"/>
<comment type="caution">
    <text evidence="1">The sequence shown here is derived from an EMBL/GenBank/DDBJ whole genome shotgun (WGS) entry which is preliminary data.</text>
</comment>
<accession>A0A1G4B731</accession>
<organism evidence="1 2">
    <name type="scientific">Colletotrichum orchidophilum</name>
    <dbReference type="NCBI Taxonomy" id="1209926"/>
    <lineage>
        <taxon>Eukaryota</taxon>
        <taxon>Fungi</taxon>
        <taxon>Dikarya</taxon>
        <taxon>Ascomycota</taxon>
        <taxon>Pezizomycotina</taxon>
        <taxon>Sordariomycetes</taxon>
        <taxon>Hypocreomycetidae</taxon>
        <taxon>Glomerellales</taxon>
        <taxon>Glomerellaceae</taxon>
        <taxon>Colletotrichum</taxon>
    </lineage>
</organism>
<keyword evidence="2" id="KW-1185">Reference proteome</keyword>
<evidence type="ECO:0000313" key="1">
    <source>
        <dbReference type="EMBL" id="OHE97113.1"/>
    </source>
</evidence>
<dbReference type="GeneID" id="34560700"/>
<dbReference type="EMBL" id="MJBS01000061">
    <property type="protein sequence ID" value="OHE97113.1"/>
    <property type="molecule type" value="Genomic_DNA"/>
</dbReference>
<dbReference type="RefSeq" id="XP_022474269.1">
    <property type="nucleotide sequence ID" value="XM_022619190.1"/>
</dbReference>
<gene>
    <name evidence="1" type="ORF">CORC01_07554</name>
</gene>
<protein>
    <submittedName>
        <fullName evidence="1">Uncharacterized protein</fullName>
    </submittedName>
</protein>
<dbReference type="Proteomes" id="UP000176998">
    <property type="component" value="Unassembled WGS sequence"/>
</dbReference>
<sequence length="329" mass="36927">MARGRTWCTRRNCAFRLPLATGVRSCAPATPDEKAKLRFDSNLQPRDFATSQLHIFTGPEIPLLNNAFCSTPPTVPRLCTVHGTPKSKSRCAQFPHFAGHPTNQAQPPVNPDRWGAAAWCLGRRNRSPAVADTISRQPIWTSGRGILFLGSFRRRRQDAAVKFDPSISLPFVCGNQDEARRGEATEHKARDPAHHSLQDLDLDLDLTNNDHTLCSICREERLAWKLDKRKQTSRYEGQFDRQRPIHPVLQRPLALSFNGYCVGPWCKTIARQTRLFKSKPANQGLSVVRHSTDPGPVPTGEQAAGIPLSQDFRKDLDQVLEGRGTLWRT</sequence>
<proteinExistence type="predicted"/>
<name>A0A1G4B731_9PEZI</name>
<evidence type="ECO:0000313" key="2">
    <source>
        <dbReference type="Proteomes" id="UP000176998"/>
    </source>
</evidence>